<dbReference type="EMBL" id="RQZF01000009">
    <property type="protein sequence ID" value="RRC94859.1"/>
    <property type="molecule type" value="Genomic_DNA"/>
</dbReference>
<evidence type="ECO:0000256" key="2">
    <source>
        <dbReference type="SAM" id="MobiDB-lite"/>
    </source>
</evidence>
<dbReference type="InterPro" id="IPR015797">
    <property type="entry name" value="NUDIX_hydrolase-like_dom_sf"/>
</dbReference>
<dbReference type="InterPro" id="IPR020084">
    <property type="entry name" value="NUDIX_hydrolase_CS"/>
</dbReference>
<dbReference type="PROSITE" id="PS00893">
    <property type="entry name" value="NUDIX_BOX"/>
    <property type="match status" value="1"/>
</dbReference>
<name>A0A3P1SCU5_9ACTO</name>
<dbReference type="Proteomes" id="UP000280444">
    <property type="component" value="Unassembled WGS sequence"/>
</dbReference>
<dbReference type="Gene3D" id="3.90.79.10">
    <property type="entry name" value="Nucleoside Triphosphate Pyrophosphohydrolase"/>
    <property type="match status" value="1"/>
</dbReference>
<dbReference type="Pfam" id="PF21906">
    <property type="entry name" value="WHD_NrtR"/>
    <property type="match status" value="1"/>
</dbReference>
<dbReference type="SUPFAM" id="SSF46785">
    <property type="entry name" value="Winged helix' DNA-binding domain"/>
    <property type="match status" value="1"/>
</dbReference>
<dbReference type="CDD" id="cd18873">
    <property type="entry name" value="NUDIX_NadM_like"/>
    <property type="match status" value="1"/>
</dbReference>
<evidence type="ECO:0000313" key="4">
    <source>
        <dbReference type="EMBL" id="RRC94859.1"/>
    </source>
</evidence>
<dbReference type="PANTHER" id="PTHR43736">
    <property type="entry name" value="ADP-RIBOSE PYROPHOSPHATASE"/>
    <property type="match status" value="1"/>
</dbReference>
<dbReference type="PANTHER" id="PTHR43736:SF4">
    <property type="entry name" value="SLR1690 PROTEIN"/>
    <property type="match status" value="1"/>
</dbReference>
<organism evidence="4 5">
    <name type="scientific">Schaalia canis</name>
    <dbReference type="NCBI Taxonomy" id="100469"/>
    <lineage>
        <taxon>Bacteria</taxon>
        <taxon>Bacillati</taxon>
        <taxon>Actinomycetota</taxon>
        <taxon>Actinomycetes</taxon>
        <taxon>Actinomycetales</taxon>
        <taxon>Actinomycetaceae</taxon>
        <taxon>Schaalia</taxon>
    </lineage>
</organism>
<dbReference type="InterPro" id="IPR054105">
    <property type="entry name" value="WHD_NrtR"/>
</dbReference>
<evidence type="ECO:0000256" key="1">
    <source>
        <dbReference type="ARBA" id="ARBA00022801"/>
    </source>
</evidence>
<feature type="domain" description="Nudix hydrolase" evidence="3">
    <location>
        <begin position="15"/>
        <end position="147"/>
    </location>
</feature>
<accession>A0A3P1SCU5</accession>
<keyword evidence="1 4" id="KW-0378">Hydrolase</keyword>
<evidence type="ECO:0000259" key="3">
    <source>
        <dbReference type="PROSITE" id="PS51462"/>
    </source>
</evidence>
<dbReference type="InterPro" id="IPR036388">
    <property type="entry name" value="WH-like_DNA-bd_sf"/>
</dbReference>
<dbReference type="InterPro" id="IPR036390">
    <property type="entry name" value="WH_DNA-bd_sf"/>
</dbReference>
<dbReference type="PROSITE" id="PS51462">
    <property type="entry name" value="NUDIX"/>
    <property type="match status" value="1"/>
</dbReference>
<dbReference type="InterPro" id="IPR000086">
    <property type="entry name" value="NUDIX_hydrolase_dom"/>
</dbReference>
<keyword evidence="5" id="KW-1185">Reference proteome</keyword>
<reference evidence="4 5" key="1">
    <citation type="submission" date="2018-11" db="EMBL/GenBank/DDBJ databases">
        <title>Genomes From Bacteria Associated with the Canine Oral Cavity: a Test Case for Automated Genome-Based Taxonomic Assignment.</title>
        <authorList>
            <person name="Coil D.A."/>
            <person name="Jospin G."/>
            <person name="Darling A.E."/>
            <person name="Wallis C."/>
            <person name="Davis I.J."/>
            <person name="Harris S."/>
            <person name="Eisen J.A."/>
            <person name="Holcombe L.J."/>
            <person name="O'Flynn C."/>
        </authorList>
    </citation>
    <scope>NUCLEOTIDE SEQUENCE [LARGE SCALE GENOMIC DNA]</scope>
    <source>
        <strain evidence="4 5">OH770</strain>
    </source>
</reference>
<sequence length="249" mass="27149">MTTPTPLSIPATAELLPVTVDIVLLTIHDDTLCTLLIERALPPFDSKFALPGGFILQGEDLADAARRELSEETGLTPLGHLEQLRTYGPLGRDPRGPILSVAYLLLAPSFDLPSAGGDARSAQWVPVDTILTKQISLAFDHTQILHDGLERARAKLEYSGLATAFCPEEFTIEQLRRVYETVWGTPLDPRNFHRKATGTKGFIEPTGNTSSGIGRPAALYRATDSVSSRTTVLHPPIMRPQTLQTSNEL</sequence>
<proteinExistence type="predicted"/>
<dbReference type="OrthoDB" id="9786141at2"/>
<comment type="caution">
    <text evidence="4">The sequence shown here is derived from an EMBL/GenBank/DDBJ whole genome shotgun (WGS) entry which is preliminary data.</text>
</comment>
<dbReference type="Gene3D" id="1.10.10.10">
    <property type="entry name" value="Winged helix-like DNA-binding domain superfamily/Winged helix DNA-binding domain"/>
    <property type="match status" value="1"/>
</dbReference>
<dbReference type="SUPFAM" id="SSF55811">
    <property type="entry name" value="Nudix"/>
    <property type="match status" value="1"/>
</dbReference>
<protein>
    <submittedName>
        <fullName evidence="4">NUDIX hydrolase</fullName>
    </submittedName>
</protein>
<dbReference type="AlphaFoldDB" id="A0A3P1SCU5"/>
<evidence type="ECO:0000313" key="5">
    <source>
        <dbReference type="Proteomes" id="UP000280444"/>
    </source>
</evidence>
<gene>
    <name evidence="4" type="ORF">EII11_08260</name>
</gene>
<feature type="region of interest" description="Disordered" evidence="2">
    <location>
        <begin position="194"/>
        <end position="215"/>
    </location>
</feature>
<dbReference type="RefSeq" id="WP_124871375.1">
    <property type="nucleotide sequence ID" value="NZ_RQZF01000009.1"/>
</dbReference>
<dbReference type="Pfam" id="PF00293">
    <property type="entry name" value="NUDIX"/>
    <property type="match status" value="1"/>
</dbReference>
<dbReference type="GO" id="GO:0016787">
    <property type="term" value="F:hydrolase activity"/>
    <property type="evidence" value="ECO:0007669"/>
    <property type="project" value="UniProtKB-KW"/>
</dbReference>